<organism evidence="2 3">
    <name type="scientific">Actinomadura meyerae</name>
    <dbReference type="NCBI Taxonomy" id="240840"/>
    <lineage>
        <taxon>Bacteria</taxon>
        <taxon>Bacillati</taxon>
        <taxon>Actinomycetota</taxon>
        <taxon>Actinomycetes</taxon>
        <taxon>Streptosporangiales</taxon>
        <taxon>Thermomonosporaceae</taxon>
        <taxon>Actinomadura</taxon>
    </lineage>
</organism>
<evidence type="ECO:0000313" key="3">
    <source>
        <dbReference type="Proteomes" id="UP000198318"/>
    </source>
</evidence>
<dbReference type="Proteomes" id="UP000198318">
    <property type="component" value="Unassembled WGS sequence"/>
</dbReference>
<accession>A0A239P0C1</accession>
<dbReference type="AlphaFoldDB" id="A0A239P0C1"/>
<dbReference type="EMBL" id="FZOR01000058">
    <property type="protein sequence ID" value="SNT60571.1"/>
    <property type="molecule type" value="Genomic_DNA"/>
</dbReference>
<dbReference type="InterPro" id="IPR003033">
    <property type="entry name" value="SCP2_sterol-bd_dom"/>
</dbReference>
<dbReference type="RefSeq" id="WP_089330669.1">
    <property type="nucleotide sequence ID" value="NZ_FZOR01000058.1"/>
</dbReference>
<dbReference type="Gene3D" id="3.30.1050.10">
    <property type="entry name" value="SCP2 sterol-binding domain"/>
    <property type="match status" value="1"/>
</dbReference>
<proteinExistence type="predicted"/>
<sequence length="113" mass="12307">MANEDDCRAALARIAARLAEVDGDRLAEHVVERTISCRITDLGLAYRTRLHAGGLDPFEADGDPESAQVRLTVGSDDLVAMAGEELHPAKAWAAGRVKIEASFLDLLRLRRLL</sequence>
<feature type="domain" description="SCP2" evidence="1">
    <location>
        <begin position="17"/>
        <end position="100"/>
    </location>
</feature>
<reference evidence="2 3" key="1">
    <citation type="submission" date="2017-06" db="EMBL/GenBank/DDBJ databases">
        <authorList>
            <person name="Kim H.J."/>
            <person name="Triplett B.A."/>
        </authorList>
    </citation>
    <scope>NUCLEOTIDE SEQUENCE [LARGE SCALE GENOMIC DNA]</scope>
    <source>
        <strain evidence="2 3">DSM 44715</strain>
    </source>
</reference>
<dbReference type="Pfam" id="PF02036">
    <property type="entry name" value="SCP2"/>
    <property type="match status" value="1"/>
</dbReference>
<gene>
    <name evidence="2" type="ORF">SAMN05443665_10589</name>
</gene>
<dbReference type="OrthoDB" id="3534000at2"/>
<evidence type="ECO:0000259" key="1">
    <source>
        <dbReference type="Pfam" id="PF02036"/>
    </source>
</evidence>
<protein>
    <submittedName>
        <fullName evidence="2">SCP-2 sterol transfer family protein</fullName>
    </submittedName>
</protein>
<dbReference type="SUPFAM" id="SSF55718">
    <property type="entry name" value="SCP-like"/>
    <property type="match status" value="1"/>
</dbReference>
<keyword evidence="3" id="KW-1185">Reference proteome</keyword>
<evidence type="ECO:0000313" key="2">
    <source>
        <dbReference type="EMBL" id="SNT60571.1"/>
    </source>
</evidence>
<dbReference type="InterPro" id="IPR036527">
    <property type="entry name" value="SCP2_sterol-bd_dom_sf"/>
</dbReference>
<name>A0A239P0C1_9ACTN</name>